<organism evidence="1 2">
    <name type="scientific">Phytophthora infestans</name>
    <name type="common">Potato late blight agent</name>
    <name type="synonym">Botrytis infestans</name>
    <dbReference type="NCBI Taxonomy" id="4787"/>
    <lineage>
        <taxon>Eukaryota</taxon>
        <taxon>Sar</taxon>
        <taxon>Stramenopiles</taxon>
        <taxon>Oomycota</taxon>
        <taxon>Peronosporomycetes</taxon>
        <taxon>Peronosporales</taxon>
        <taxon>Peronosporaceae</taxon>
        <taxon>Phytophthora</taxon>
    </lineage>
</organism>
<dbReference type="AlphaFoldDB" id="A0A833WKS9"/>
<accession>A0A833WKS9</accession>
<protein>
    <submittedName>
        <fullName evidence="1">Uncharacterized protein</fullName>
    </submittedName>
</protein>
<sequence length="191" mass="21439">MASALVALLQTFDWKDASKVCLDSLEKLIDSDSMLMELRIADSLSREPDRRALVQLAVKKDAKLGDKLLDASEAVGLLWKFSASSHTADVDPVMNIFSAADPSRLAHVIDDAIPYLRVAIRSNSPFSVLASIATKQSLWLQDLILDRDKPFTWEMPEAEFPKVQEFLRGSDMSMTTKFLLGLWVQPYRGYM</sequence>
<dbReference type="Proteomes" id="UP000602510">
    <property type="component" value="Unassembled WGS sequence"/>
</dbReference>
<reference evidence="1" key="1">
    <citation type="submission" date="2020-04" db="EMBL/GenBank/DDBJ databases">
        <title>Hybrid Assembly of Korean Phytophthora infestans isolates.</title>
        <authorList>
            <person name="Prokchorchik M."/>
            <person name="Lee Y."/>
            <person name="Seo J."/>
            <person name="Cho J.-H."/>
            <person name="Park Y.-E."/>
            <person name="Jang D.-C."/>
            <person name="Im J.-S."/>
            <person name="Choi J.-G."/>
            <person name="Park H.-J."/>
            <person name="Lee G.-B."/>
            <person name="Lee Y.-G."/>
            <person name="Hong S.-Y."/>
            <person name="Cho K."/>
            <person name="Sohn K.H."/>
        </authorList>
    </citation>
    <scope>NUCLEOTIDE SEQUENCE</scope>
    <source>
        <strain evidence="1">KR_1_A1</strain>
    </source>
</reference>
<keyword evidence="2" id="KW-1185">Reference proteome</keyword>
<proteinExistence type="predicted"/>
<evidence type="ECO:0000313" key="1">
    <source>
        <dbReference type="EMBL" id="KAF4039875.1"/>
    </source>
</evidence>
<gene>
    <name evidence="1" type="ORF">GN244_ATG07969</name>
</gene>
<name>A0A833WKS9_PHYIN</name>
<evidence type="ECO:0000313" key="2">
    <source>
        <dbReference type="Proteomes" id="UP000602510"/>
    </source>
</evidence>
<comment type="caution">
    <text evidence="1">The sequence shown here is derived from an EMBL/GenBank/DDBJ whole genome shotgun (WGS) entry which is preliminary data.</text>
</comment>
<dbReference type="EMBL" id="WSZM01000160">
    <property type="protein sequence ID" value="KAF4039875.1"/>
    <property type="molecule type" value="Genomic_DNA"/>
</dbReference>